<evidence type="ECO:0008006" key="2">
    <source>
        <dbReference type="Google" id="ProtNLM"/>
    </source>
</evidence>
<reference evidence="1" key="1">
    <citation type="submission" date="2024-07" db="EMBL/GenBank/DDBJ databases">
        <authorList>
            <person name="Li J."/>
            <person name="Wei H."/>
            <person name="Ma J."/>
        </authorList>
    </citation>
    <scope>NUCLEOTIDE SEQUENCE</scope>
    <source>
        <strain evidence="1">AMU7</strain>
    </source>
</reference>
<name>A0AB39YTZ4_9MICC</name>
<proteinExistence type="predicted"/>
<protein>
    <recommendedName>
        <fullName evidence="2">Secreted protein</fullName>
    </recommendedName>
</protein>
<dbReference type="RefSeq" id="WP_369745831.1">
    <property type="nucleotide sequence ID" value="NZ_CP165735.1"/>
</dbReference>
<dbReference type="EMBL" id="CP165735">
    <property type="protein sequence ID" value="XDV72022.1"/>
    <property type="molecule type" value="Genomic_DNA"/>
</dbReference>
<sequence>MDVLATGLAILGGVTGLSGFIVSIRADRRATRADRRAAAADVRAVRAEEEGKRARQRELWTEVIGAAQDLTGAVVVYQDLRPLLVRLRIARTELVDGIQDAHYKQLGEWMAVDHVVLAKLFDSTMRNIEGQDCTLEQLEQAHRPAHGWVAAFVVNLRIMRQLEPGPEAERQIEELLAAAHQAHEHLDGDNLRMQDVV</sequence>
<organism evidence="1">
    <name type="scientific">Paenarthrobacter sp. AMU7</name>
    <dbReference type="NCBI Taxonomy" id="3162492"/>
    <lineage>
        <taxon>Bacteria</taxon>
        <taxon>Bacillati</taxon>
        <taxon>Actinomycetota</taxon>
        <taxon>Actinomycetes</taxon>
        <taxon>Micrococcales</taxon>
        <taxon>Micrococcaceae</taxon>
        <taxon>Paenarthrobacter</taxon>
    </lineage>
</organism>
<dbReference type="AlphaFoldDB" id="A0AB39YTZ4"/>
<gene>
    <name evidence="1" type="ORF">ABQM86_02195</name>
</gene>
<accession>A0AB39YTZ4</accession>
<evidence type="ECO:0000313" key="1">
    <source>
        <dbReference type="EMBL" id="XDV72022.1"/>
    </source>
</evidence>